<protein>
    <submittedName>
        <fullName evidence="7">Zn-dependent hydrolase</fullName>
    </submittedName>
</protein>
<organism evidence="7 8">
    <name type="scientific">Pseudomonas fluorescens NCIMB 11764</name>
    <dbReference type="NCBI Taxonomy" id="1221522"/>
    <lineage>
        <taxon>Bacteria</taxon>
        <taxon>Pseudomonadati</taxon>
        <taxon>Pseudomonadota</taxon>
        <taxon>Gammaproteobacteria</taxon>
        <taxon>Pseudomonadales</taxon>
        <taxon>Pseudomonadaceae</taxon>
        <taxon>Pseudomonas</taxon>
    </lineage>
</organism>
<dbReference type="CDD" id="cd07729">
    <property type="entry name" value="AHL_lactonase_MBL-fold"/>
    <property type="match status" value="1"/>
</dbReference>
<evidence type="ECO:0000313" key="8">
    <source>
        <dbReference type="Proteomes" id="UP000017175"/>
    </source>
</evidence>
<feature type="domain" description="Metallo-beta-lactamase" evidence="6">
    <location>
        <begin position="34"/>
        <end position="266"/>
    </location>
</feature>
<dbReference type="AlphaFoldDB" id="A0A0K1QT83"/>
<proteinExistence type="inferred from homology"/>
<evidence type="ECO:0000313" key="7">
    <source>
        <dbReference type="EMBL" id="AKV08918.1"/>
    </source>
</evidence>
<keyword evidence="4 7" id="KW-0378">Hydrolase</keyword>
<comment type="cofactor">
    <cofactor evidence="1">
        <name>Zn(2+)</name>
        <dbReference type="ChEBI" id="CHEBI:29105"/>
    </cofactor>
</comment>
<comment type="similarity">
    <text evidence="2">Belongs to the metallo-beta-lactamase superfamily.</text>
</comment>
<dbReference type="Proteomes" id="UP000017175">
    <property type="component" value="Chromosome"/>
</dbReference>
<dbReference type="SMART" id="SM00849">
    <property type="entry name" value="Lactamase_B"/>
    <property type="match status" value="1"/>
</dbReference>
<dbReference type="GO" id="GO:0046872">
    <property type="term" value="F:metal ion binding"/>
    <property type="evidence" value="ECO:0007669"/>
    <property type="project" value="UniProtKB-KW"/>
</dbReference>
<dbReference type="EMBL" id="CP010945">
    <property type="protein sequence ID" value="AKV08918.1"/>
    <property type="molecule type" value="Genomic_DNA"/>
</dbReference>
<reference evidence="7 8" key="1">
    <citation type="journal article" date="2012" name="J. Bacteriol.">
        <title>Draft genome sequence of the cyanide-utilizing bacterium Pseudomonas fluorescens strain NCIMB 11764.</title>
        <authorList>
            <person name="Vilo C.A."/>
            <person name="Benedik M.J."/>
            <person name="Kunz D.A."/>
            <person name="Dong Q."/>
        </authorList>
    </citation>
    <scope>NUCLEOTIDE SEQUENCE [LARGE SCALE GENOMIC DNA]</scope>
    <source>
        <strain evidence="7 8">NCIMB 11764</strain>
    </source>
</reference>
<dbReference type="InterPro" id="IPR036866">
    <property type="entry name" value="RibonucZ/Hydroxyglut_hydro"/>
</dbReference>
<dbReference type="Gene3D" id="3.60.15.10">
    <property type="entry name" value="Ribonuclease Z/Hydroxyacylglutathione hydrolase-like"/>
    <property type="match status" value="1"/>
</dbReference>
<dbReference type="SUPFAM" id="SSF56281">
    <property type="entry name" value="Metallo-hydrolase/oxidoreductase"/>
    <property type="match status" value="1"/>
</dbReference>
<dbReference type="PANTHER" id="PTHR42978">
    <property type="entry name" value="QUORUM-QUENCHING LACTONASE YTNP-RELATED-RELATED"/>
    <property type="match status" value="1"/>
</dbReference>
<evidence type="ECO:0000256" key="4">
    <source>
        <dbReference type="ARBA" id="ARBA00022801"/>
    </source>
</evidence>
<dbReference type="InterPro" id="IPR001279">
    <property type="entry name" value="Metallo-B-lactamas"/>
</dbReference>
<dbReference type="Pfam" id="PF00753">
    <property type="entry name" value="Lactamase_B"/>
    <property type="match status" value="1"/>
</dbReference>
<evidence type="ECO:0000256" key="2">
    <source>
        <dbReference type="ARBA" id="ARBA00007749"/>
    </source>
</evidence>
<dbReference type="InterPro" id="IPR051013">
    <property type="entry name" value="MBL_superfamily_lactonases"/>
</dbReference>
<evidence type="ECO:0000259" key="6">
    <source>
        <dbReference type="SMART" id="SM00849"/>
    </source>
</evidence>
<accession>A0A0K1QT83</accession>
<gene>
    <name evidence="7" type="ORF">B723_22015</name>
</gene>
<keyword evidence="5" id="KW-0862">Zinc</keyword>
<evidence type="ECO:0000256" key="3">
    <source>
        <dbReference type="ARBA" id="ARBA00022723"/>
    </source>
</evidence>
<dbReference type="OrthoDB" id="5443440at2"/>
<dbReference type="RefSeq" id="WP_017338956.1">
    <property type="nucleotide sequence ID" value="NZ_CP010945.1"/>
</dbReference>
<dbReference type="GO" id="GO:0016787">
    <property type="term" value="F:hydrolase activity"/>
    <property type="evidence" value="ECO:0007669"/>
    <property type="project" value="UniProtKB-KW"/>
</dbReference>
<keyword evidence="3" id="KW-0479">Metal-binding</keyword>
<dbReference type="PANTHER" id="PTHR42978:SF7">
    <property type="entry name" value="METALLO-HYDROLASE RV2300C-RELATED"/>
    <property type="match status" value="1"/>
</dbReference>
<name>A0A0K1QT83_PSEFL</name>
<dbReference type="eggNOG" id="COG0491">
    <property type="taxonomic scope" value="Bacteria"/>
</dbReference>
<evidence type="ECO:0000256" key="5">
    <source>
        <dbReference type="ARBA" id="ARBA00022833"/>
    </source>
</evidence>
<sequence length="298" mass="33699">MSPYSIWILEFANIPNFPVSGIKYGVHNEGTRKLPYCYVLIKGNGRTIMVDVGYNHRDYGQALAKQFGVGDWHSPRDVLAECNVTPEEVDTVFVTHAHFDHFGNTDAFPNARFYLQERELSKWIWAMALPDRLNWTRTGLDPSDILRAVDLARQGRLICVEGEIEDVAPGIDLRVAFDSHTFGCMWVHVRNDLASSSHNSWVLAGDLVYVYDNMLANPKIDQGDITGTLEYRPVGLAQNSNTNLVLATEEMLKAVDYEAKRVIPVHEDRLSEVFPTRVTDKNLRIMQVCLAEGETSRV</sequence>
<evidence type="ECO:0000256" key="1">
    <source>
        <dbReference type="ARBA" id="ARBA00001947"/>
    </source>
</evidence>